<accession>A0ABM3RJJ3</accession>
<protein>
    <recommendedName>
        <fullName evidence="6">DUF4283 domain-containing protein</fullName>
    </recommendedName>
</protein>
<name>A0ABM3RJJ3_SPIOL</name>
<reference evidence="5" key="2">
    <citation type="submission" date="2025-08" db="UniProtKB">
        <authorList>
            <consortium name="RefSeq"/>
        </authorList>
    </citation>
    <scope>IDENTIFICATION</scope>
    <source>
        <tissue evidence="5">Leaf</tissue>
    </source>
</reference>
<evidence type="ECO:0000259" key="2">
    <source>
        <dbReference type="Pfam" id="PF03372"/>
    </source>
</evidence>
<evidence type="ECO:0000256" key="1">
    <source>
        <dbReference type="SAM" id="MobiDB-lite"/>
    </source>
</evidence>
<gene>
    <name evidence="5" type="primary">LOC130470176</name>
</gene>
<keyword evidence="4" id="KW-1185">Reference proteome</keyword>
<dbReference type="Proteomes" id="UP000813463">
    <property type="component" value="Chromosome 3"/>
</dbReference>
<feature type="region of interest" description="Disordered" evidence="1">
    <location>
        <begin position="1"/>
        <end position="32"/>
    </location>
</feature>
<proteinExistence type="predicted"/>
<dbReference type="Pfam" id="PF03372">
    <property type="entry name" value="Exo_endo_phos"/>
    <property type="match status" value="1"/>
</dbReference>
<dbReference type="GeneID" id="130470176"/>
<evidence type="ECO:0000313" key="4">
    <source>
        <dbReference type="Proteomes" id="UP000813463"/>
    </source>
</evidence>
<feature type="domain" description="DUF4283" evidence="3">
    <location>
        <begin position="161"/>
        <end position="241"/>
    </location>
</feature>
<dbReference type="SUPFAM" id="SSF56219">
    <property type="entry name" value="DNase I-like"/>
    <property type="match status" value="1"/>
</dbReference>
<evidence type="ECO:0008006" key="6">
    <source>
        <dbReference type="Google" id="ProtNLM"/>
    </source>
</evidence>
<dbReference type="Gene3D" id="3.60.10.10">
    <property type="entry name" value="Endonuclease/exonuclease/phosphatase"/>
    <property type="match status" value="1"/>
</dbReference>
<feature type="domain" description="Endonuclease/exonuclease/phosphatase" evidence="2">
    <location>
        <begin position="427"/>
        <end position="629"/>
    </location>
</feature>
<dbReference type="Pfam" id="PF14111">
    <property type="entry name" value="DUF4283"/>
    <property type="match status" value="1"/>
</dbReference>
<dbReference type="InterPro" id="IPR036691">
    <property type="entry name" value="Endo/exonu/phosph_ase_sf"/>
</dbReference>
<sequence>MARKSGSKNQGNKHGNGKSKPRGPSSDSQALKTPSLEEVLGVEAIDFGIENEVLTPKSSLHPLQIRSELRHSFNDYLQAIHNSNGIASRTQSRNNLDVGTIPILLDETVDDNTDDESNNIVIDNEVGNKVEPLDVNGDDSNETEPNNPVEIELEDIQEEVEFWMSAVVCYVVGANPPINVMEGFIRRIWKHLNVDKVVMVKRGVFIVRFLTMDSRDKVLNGHYFFDSKPLIMKPWDSDMDMDREEVKSVPIWVQLKLGFKYWGERALFKIISQIGKPIKRDQATINRDKLQFARVMVDVPLSKELPDCISFRDENGLMVKVGLYYEWRPTLCSKCKMIGHLQEECRQGKAKRVWVQKAKQVQPDVTLHTATSPVVDPDGFQRSLRPIRVRTSPREPVCVMMPTLVRNIELLLLEGGTLPTLMDRIAAWNVRGLNSLQKQNEVKHFIQKYEVGLVGLLEHKVKLPNLGKLYQKVFAKWCFTSNASYHPGGRIVVAWKAGSFNVNIVAASSQFLHCHITPASGMPAFFCTFIYAHNEAGLREDLWRDLNLIHTAAPWILCGDFNCVMAPEERIGAPVKQCDIVEMCGCMHNCGMEDLKSVGNLFTWNNKQQGSKRVFSKIDRMLSNQAWLDVYPDAKVCYLPEGQFDHSPGLLTVYPRVNGGKKPFKYFTMWKSSPVFTDTIKTAWNTQIGGSKMFIVVSKLKKVKIALKDLNKSGFTDVHASNLRAHNELIAAQGAMHKDPTNMELADAELRAIHEYKEKHKIYLEFLSQKAKVSWLKDGDENTALFHQSIRSRNLKNQIYSIHDMGGVWKDNPNEVADAFLDYYKQLLGSKHENRTPVLKEVVQLGPVCQAHHKAILNASYTADEVRAALFSIPGAKAPGPDGFGSHFYRDSWHIVGDEVVAVVLDMLQHDKILKELNHTVITLIPKTNCPKDDLDDEVDDDMDDNYY</sequence>
<dbReference type="PANTHER" id="PTHR33233">
    <property type="entry name" value="ENDONUCLEASE/EXONUCLEASE/PHOSPHATASE"/>
    <property type="match status" value="1"/>
</dbReference>
<evidence type="ECO:0000259" key="3">
    <source>
        <dbReference type="Pfam" id="PF14111"/>
    </source>
</evidence>
<dbReference type="RefSeq" id="XP_056695785.1">
    <property type="nucleotide sequence ID" value="XM_056839807.1"/>
</dbReference>
<reference evidence="4" key="1">
    <citation type="journal article" date="2021" name="Nat. Commun.">
        <title>Genomic analyses provide insights into spinach domestication and the genetic basis of agronomic traits.</title>
        <authorList>
            <person name="Cai X."/>
            <person name="Sun X."/>
            <person name="Xu C."/>
            <person name="Sun H."/>
            <person name="Wang X."/>
            <person name="Ge C."/>
            <person name="Zhang Z."/>
            <person name="Wang Q."/>
            <person name="Fei Z."/>
            <person name="Jiao C."/>
            <person name="Wang Q."/>
        </authorList>
    </citation>
    <scope>NUCLEOTIDE SEQUENCE [LARGE SCALE GENOMIC DNA]</scope>
    <source>
        <strain evidence="4">cv. Varoflay</strain>
    </source>
</reference>
<dbReference type="InterPro" id="IPR025558">
    <property type="entry name" value="DUF4283"/>
</dbReference>
<evidence type="ECO:0000313" key="5">
    <source>
        <dbReference type="RefSeq" id="XP_056695785.1"/>
    </source>
</evidence>
<dbReference type="PANTHER" id="PTHR33233:SF14">
    <property type="entry name" value="ENDONUCLEASE_EXONUCLEASE_PHOSPHATASE"/>
    <property type="match status" value="1"/>
</dbReference>
<dbReference type="InterPro" id="IPR005135">
    <property type="entry name" value="Endo/exonuclease/phosphatase"/>
</dbReference>
<organism evidence="4 5">
    <name type="scientific">Spinacia oleracea</name>
    <name type="common">Spinach</name>
    <dbReference type="NCBI Taxonomy" id="3562"/>
    <lineage>
        <taxon>Eukaryota</taxon>
        <taxon>Viridiplantae</taxon>
        <taxon>Streptophyta</taxon>
        <taxon>Embryophyta</taxon>
        <taxon>Tracheophyta</taxon>
        <taxon>Spermatophyta</taxon>
        <taxon>Magnoliopsida</taxon>
        <taxon>eudicotyledons</taxon>
        <taxon>Gunneridae</taxon>
        <taxon>Pentapetalae</taxon>
        <taxon>Caryophyllales</taxon>
        <taxon>Chenopodiaceae</taxon>
        <taxon>Chenopodioideae</taxon>
        <taxon>Anserineae</taxon>
        <taxon>Spinacia</taxon>
    </lineage>
</organism>